<comment type="catalytic activity">
    <reaction evidence="3">
        <text>O-acetyl-L-serine + hydrogen sulfide = L-cysteine + acetate</text>
        <dbReference type="Rhea" id="RHEA:14829"/>
        <dbReference type="ChEBI" id="CHEBI:29919"/>
        <dbReference type="ChEBI" id="CHEBI:30089"/>
        <dbReference type="ChEBI" id="CHEBI:35235"/>
        <dbReference type="ChEBI" id="CHEBI:58340"/>
        <dbReference type="EC" id="2.5.1.47"/>
    </reaction>
</comment>
<evidence type="ECO:0000313" key="6">
    <source>
        <dbReference type="EMBL" id="VFK15542.1"/>
    </source>
</evidence>
<dbReference type="EMBL" id="CAADFL010000376">
    <property type="protein sequence ID" value="VFK15542.1"/>
    <property type="molecule type" value="Genomic_DNA"/>
</dbReference>
<dbReference type="EMBL" id="CAADFA010000309">
    <property type="protein sequence ID" value="VFJ62144.1"/>
    <property type="molecule type" value="Genomic_DNA"/>
</dbReference>
<evidence type="ECO:0000256" key="3">
    <source>
        <dbReference type="ARBA" id="ARBA00047931"/>
    </source>
</evidence>
<protein>
    <recommendedName>
        <fullName evidence="2">cysteine synthase</fullName>
        <ecNumber evidence="2">2.5.1.47</ecNumber>
    </recommendedName>
</protein>
<evidence type="ECO:0000256" key="2">
    <source>
        <dbReference type="ARBA" id="ARBA00012681"/>
    </source>
</evidence>
<accession>A0A450T5W9</accession>
<dbReference type="InterPro" id="IPR050214">
    <property type="entry name" value="Cys_Synth/Cystath_Beta-Synth"/>
</dbReference>
<evidence type="ECO:0000256" key="1">
    <source>
        <dbReference type="ARBA" id="ARBA00004962"/>
    </source>
</evidence>
<dbReference type="EC" id="2.5.1.47" evidence="2"/>
<dbReference type="SUPFAM" id="SSF53686">
    <property type="entry name" value="Tryptophan synthase beta subunit-like PLP-dependent enzymes"/>
    <property type="match status" value="1"/>
</dbReference>
<sequence length="76" mass="7999">MSDQEAIGMCHRLAGETSVLVGGSSGLNVAGALRVAQMAEPDSVIVTLLCDSGIKYLSKIYNHSYLAEQGIHLNHG</sequence>
<name>A0A450T5W9_9GAMM</name>
<dbReference type="Gene3D" id="3.40.50.1100">
    <property type="match status" value="1"/>
</dbReference>
<gene>
    <name evidence="4" type="ORF">BECKFM1743A_GA0114220_100772</name>
    <name evidence="6" type="ORF">BECKFM1743B_GA0114221_103762</name>
    <name evidence="5" type="ORF">BECKFM1743C_GA0114222_103093</name>
</gene>
<proteinExistence type="predicted"/>
<evidence type="ECO:0000313" key="4">
    <source>
        <dbReference type="EMBL" id="VFJ49863.1"/>
    </source>
</evidence>
<dbReference type="InterPro" id="IPR036052">
    <property type="entry name" value="TrpB-like_PALP_sf"/>
</dbReference>
<reference evidence="5" key="1">
    <citation type="submission" date="2019-02" db="EMBL/GenBank/DDBJ databases">
        <authorList>
            <person name="Gruber-Vodicka R. H."/>
            <person name="Seah K. B. B."/>
        </authorList>
    </citation>
    <scope>NUCLEOTIDE SEQUENCE</scope>
    <source>
        <strain evidence="4">BECK_BZ163</strain>
        <strain evidence="6">BECK_BZ164</strain>
        <strain evidence="5">BECK_BZ165</strain>
    </source>
</reference>
<evidence type="ECO:0000313" key="5">
    <source>
        <dbReference type="EMBL" id="VFJ62144.1"/>
    </source>
</evidence>
<dbReference type="GO" id="GO:0004124">
    <property type="term" value="F:cysteine synthase activity"/>
    <property type="evidence" value="ECO:0007669"/>
    <property type="project" value="UniProtKB-EC"/>
</dbReference>
<dbReference type="PANTHER" id="PTHR10314">
    <property type="entry name" value="CYSTATHIONINE BETA-SYNTHASE"/>
    <property type="match status" value="1"/>
</dbReference>
<dbReference type="AlphaFoldDB" id="A0A450T5W9"/>
<comment type="pathway">
    <text evidence="1">Amino-acid biosynthesis; L-cysteine biosynthesis; L-cysteine from L-serine: step 2/2.</text>
</comment>
<organism evidence="5">
    <name type="scientific">Candidatus Kentrum sp. FM</name>
    <dbReference type="NCBI Taxonomy" id="2126340"/>
    <lineage>
        <taxon>Bacteria</taxon>
        <taxon>Pseudomonadati</taxon>
        <taxon>Pseudomonadota</taxon>
        <taxon>Gammaproteobacteria</taxon>
        <taxon>Candidatus Kentrum</taxon>
    </lineage>
</organism>
<dbReference type="EMBL" id="CAADEZ010000077">
    <property type="protein sequence ID" value="VFJ49863.1"/>
    <property type="molecule type" value="Genomic_DNA"/>
</dbReference>